<gene>
    <name evidence="3" type="ORF">SAMN02745910_04294</name>
</gene>
<sequence>MRWILLLIAGWIILVVGLFLGSLSGTIAEQQFNVSRNIRLFIQGIVMSGLVVPTILYLYQRVYQLTGIKPKKPVYSWKKAYHFITGVLLAITLASLGFIIAYSQGWITIEQWYTPNYWLTALLINMVIAFLYEALPEELALRGIIYDVLRHRFVAWLAVLVQTLLFLSVPIVVNQIQAAVGLAPGNSINLSYIILILCFGICLQLLRLWTKSLWTTMGFHLTYLEISRFVISPNGYDVPPIVTYHESVLGLGGLFISFCMIIMGGIIVSLLILGVKRFMRKSSNSTQSSLL</sequence>
<keyword evidence="4" id="KW-1185">Reference proteome</keyword>
<dbReference type="Proteomes" id="UP000182762">
    <property type="component" value="Unassembled WGS sequence"/>
</dbReference>
<feature type="transmembrane region" description="Helical" evidence="1">
    <location>
        <begin position="188"/>
        <end position="206"/>
    </location>
</feature>
<dbReference type="RefSeq" id="WP_061804550.1">
    <property type="nucleotide sequence ID" value="NZ_FOXX01000014.1"/>
</dbReference>
<name>A0A1I6BV74_9BACI</name>
<accession>A0A1I6BV74</accession>
<keyword evidence="1" id="KW-1133">Transmembrane helix</keyword>
<dbReference type="Pfam" id="PF02517">
    <property type="entry name" value="Rce1-like"/>
    <property type="match status" value="1"/>
</dbReference>
<keyword evidence="1" id="KW-0472">Membrane</keyword>
<keyword evidence="1" id="KW-0812">Transmembrane</keyword>
<protein>
    <recommendedName>
        <fullName evidence="2">CAAX prenyl protease 2/Lysostaphin resistance protein A-like domain-containing protein</fullName>
    </recommendedName>
</protein>
<feature type="transmembrane region" description="Helical" evidence="1">
    <location>
        <begin position="251"/>
        <end position="275"/>
    </location>
</feature>
<feature type="transmembrane region" description="Helical" evidence="1">
    <location>
        <begin position="115"/>
        <end position="132"/>
    </location>
</feature>
<feature type="transmembrane region" description="Helical" evidence="1">
    <location>
        <begin position="80"/>
        <end position="103"/>
    </location>
</feature>
<dbReference type="EMBL" id="FOXX01000014">
    <property type="protein sequence ID" value="SFQ84833.1"/>
    <property type="molecule type" value="Genomic_DNA"/>
</dbReference>
<evidence type="ECO:0000259" key="2">
    <source>
        <dbReference type="Pfam" id="PF02517"/>
    </source>
</evidence>
<evidence type="ECO:0000313" key="4">
    <source>
        <dbReference type="Proteomes" id="UP000182762"/>
    </source>
</evidence>
<reference evidence="3 4" key="1">
    <citation type="submission" date="2016-10" db="EMBL/GenBank/DDBJ databases">
        <authorList>
            <person name="Varghese N."/>
            <person name="Submissions S."/>
        </authorList>
    </citation>
    <scope>NUCLEOTIDE SEQUENCE [LARGE SCALE GENOMIC DNA]</scope>
    <source>
        <strain evidence="3 4">DSM 13796</strain>
    </source>
</reference>
<evidence type="ECO:0000256" key="1">
    <source>
        <dbReference type="SAM" id="Phobius"/>
    </source>
</evidence>
<feature type="domain" description="CAAX prenyl protease 2/Lysostaphin resistance protein A-like" evidence="2">
    <location>
        <begin position="122"/>
        <end position="222"/>
    </location>
</feature>
<comment type="caution">
    <text evidence="3">The sequence shown here is derived from an EMBL/GenBank/DDBJ whole genome shotgun (WGS) entry which is preliminary data.</text>
</comment>
<dbReference type="GeneID" id="93712839"/>
<proteinExistence type="predicted"/>
<organism evidence="3 4">
    <name type="scientific">Priestia endophytica DSM 13796</name>
    <dbReference type="NCBI Taxonomy" id="1121089"/>
    <lineage>
        <taxon>Bacteria</taxon>
        <taxon>Bacillati</taxon>
        <taxon>Bacillota</taxon>
        <taxon>Bacilli</taxon>
        <taxon>Bacillales</taxon>
        <taxon>Bacillaceae</taxon>
        <taxon>Priestia</taxon>
    </lineage>
</organism>
<dbReference type="InterPro" id="IPR003675">
    <property type="entry name" value="Rce1/LyrA-like_dom"/>
</dbReference>
<feature type="transmembrane region" description="Helical" evidence="1">
    <location>
        <begin position="153"/>
        <end position="176"/>
    </location>
</feature>
<evidence type="ECO:0000313" key="3">
    <source>
        <dbReference type="EMBL" id="SFQ84833.1"/>
    </source>
</evidence>
<feature type="transmembrane region" description="Helical" evidence="1">
    <location>
        <begin position="38"/>
        <end position="59"/>
    </location>
</feature>